<keyword evidence="1" id="KW-0812">Transmembrane</keyword>
<dbReference type="AlphaFoldDB" id="A0A5K1J5R4"/>
<sequence length="193" mass="20962">MQCGRRTNGYVALFVFAALVGLLGQTVVPWLSDQLNSPHLGFRFLVSDIDIYPFVVVALITFGNTEPKRAFWRVLVFFSGLCLGYYGYTAALAAYSALESGSAGYLANVLSSAKDALEYMAVALCAGAWGFAMQRSARRRLLYAAMLVPFIVITMACTYSNLVAEPPQILMAAVDILCLAGIFLCLPRKATSE</sequence>
<dbReference type="Proteomes" id="UP000361836">
    <property type="component" value="Unassembled WGS sequence"/>
</dbReference>
<organism evidence="3 4">
    <name type="scientific">Collinsella aerofaciens</name>
    <dbReference type="NCBI Taxonomy" id="74426"/>
    <lineage>
        <taxon>Bacteria</taxon>
        <taxon>Bacillati</taxon>
        <taxon>Actinomycetota</taxon>
        <taxon>Coriobacteriia</taxon>
        <taxon>Coriobacteriales</taxon>
        <taxon>Coriobacteriaceae</taxon>
        <taxon>Collinsella</taxon>
    </lineage>
</organism>
<feature type="transmembrane region" description="Helical" evidence="1">
    <location>
        <begin position="74"/>
        <end position="96"/>
    </location>
</feature>
<evidence type="ECO:0000256" key="1">
    <source>
        <dbReference type="SAM" id="Phobius"/>
    </source>
</evidence>
<dbReference type="Proteomes" id="UP000330807">
    <property type="component" value="Unassembled WGS sequence"/>
</dbReference>
<feature type="transmembrane region" description="Helical" evidence="1">
    <location>
        <begin position="40"/>
        <end position="62"/>
    </location>
</feature>
<keyword evidence="1" id="KW-1133">Transmembrane helix</keyword>
<feature type="transmembrane region" description="Helical" evidence="1">
    <location>
        <begin position="116"/>
        <end position="134"/>
    </location>
</feature>
<gene>
    <name evidence="2" type="ORF">KCJAJFAP_02249</name>
    <name evidence="3" type="ORF">LMKDKBCB_01979</name>
</gene>
<name>A0A5K1J5R4_9ACTN</name>
<accession>A0A5K1J5R4</accession>
<evidence type="ECO:0000313" key="5">
    <source>
        <dbReference type="Proteomes" id="UP000361836"/>
    </source>
</evidence>
<keyword evidence="1" id="KW-0472">Membrane</keyword>
<feature type="transmembrane region" description="Helical" evidence="1">
    <location>
        <begin position="141"/>
        <end position="162"/>
    </location>
</feature>
<protein>
    <submittedName>
        <fullName evidence="3">Uncharacterized protein</fullName>
    </submittedName>
</protein>
<dbReference type="RefSeq" id="WP_152076322.1">
    <property type="nucleotide sequence ID" value="NZ_CAAKNU010000023.1"/>
</dbReference>
<evidence type="ECO:0000313" key="4">
    <source>
        <dbReference type="Proteomes" id="UP000330807"/>
    </source>
</evidence>
<evidence type="ECO:0000313" key="2">
    <source>
        <dbReference type="EMBL" id="VWL94208.1"/>
    </source>
</evidence>
<proteinExistence type="predicted"/>
<reference evidence="4 5" key="1">
    <citation type="submission" date="2019-10" db="EMBL/GenBank/DDBJ databases">
        <authorList>
            <person name="Wolf R A."/>
        </authorList>
    </citation>
    <scope>NUCLEOTIDE SEQUENCE [LARGE SCALE GENOMIC DNA]</scope>
    <source>
        <strain evidence="3">Collinsella_aerofaciens_AK_138A</strain>
        <strain evidence="2">Collinsella_aerofaciens_MC2</strain>
    </source>
</reference>
<feature type="transmembrane region" description="Helical" evidence="1">
    <location>
        <begin position="168"/>
        <end position="186"/>
    </location>
</feature>
<keyword evidence="5" id="KW-1185">Reference proteome</keyword>
<dbReference type="EMBL" id="CABWIE010000018">
    <property type="protein sequence ID" value="VWL94208.1"/>
    <property type="molecule type" value="Genomic_DNA"/>
</dbReference>
<feature type="transmembrane region" description="Helical" evidence="1">
    <location>
        <begin position="7"/>
        <end position="28"/>
    </location>
</feature>
<evidence type="ECO:0000313" key="3">
    <source>
        <dbReference type="EMBL" id="VWL98374.1"/>
    </source>
</evidence>
<dbReference type="EMBL" id="CABWIH010000039">
    <property type="protein sequence ID" value="VWL98374.1"/>
    <property type="molecule type" value="Genomic_DNA"/>
</dbReference>